<evidence type="ECO:0000313" key="7">
    <source>
        <dbReference type="EMBL" id="SKC63613.1"/>
    </source>
</evidence>
<dbReference type="EMBL" id="FUZP01000002">
    <property type="protein sequence ID" value="SKC63613.1"/>
    <property type="molecule type" value="Genomic_DNA"/>
</dbReference>
<evidence type="ECO:0000313" key="8">
    <source>
        <dbReference type="Proteomes" id="UP000190857"/>
    </source>
</evidence>
<comment type="similarity">
    <text evidence="2">Belongs to the bacterial solute-binding protein 8 family.</text>
</comment>
<evidence type="ECO:0000259" key="6">
    <source>
        <dbReference type="PROSITE" id="PS50983"/>
    </source>
</evidence>
<reference evidence="7 8" key="1">
    <citation type="submission" date="2017-02" db="EMBL/GenBank/DDBJ databases">
        <authorList>
            <person name="Peterson S.W."/>
        </authorList>
    </citation>
    <scope>NUCLEOTIDE SEQUENCE [LARGE SCALE GENOMIC DNA]</scope>
    <source>
        <strain evidence="7 8">VKM Ac-2059</strain>
    </source>
</reference>
<evidence type="ECO:0000256" key="1">
    <source>
        <dbReference type="ARBA" id="ARBA00004196"/>
    </source>
</evidence>
<dbReference type="CDD" id="cd01146">
    <property type="entry name" value="FhuD"/>
    <property type="match status" value="1"/>
</dbReference>
<dbReference type="InterPro" id="IPR051313">
    <property type="entry name" value="Bact_iron-sidero_bind"/>
</dbReference>
<comment type="subcellular location">
    <subcellularLocation>
        <location evidence="1">Cell envelope</location>
    </subcellularLocation>
</comment>
<dbReference type="PROSITE" id="PS51257">
    <property type="entry name" value="PROKAR_LIPOPROTEIN"/>
    <property type="match status" value="1"/>
</dbReference>
<dbReference type="GO" id="GO:0030288">
    <property type="term" value="C:outer membrane-bounded periplasmic space"/>
    <property type="evidence" value="ECO:0007669"/>
    <property type="project" value="TreeGrafter"/>
</dbReference>
<dbReference type="AlphaFoldDB" id="A0A1T5KIV8"/>
<dbReference type="InterPro" id="IPR002491">
    <property type="entry name" value="ABC_transptr_periplasmic_BD"/>
</dbReference>
<evidence type="ECO:0000256" key="2">
    <source>
        <dbReference type="ARBA" id="ARBA00008814"/>
    </source>
</evidence>
<keyword evidence="8" id="KW-1185">Reference proteome</keyword>
<dbReference type="GO" id="GO:1901678">
    <property type="term" value="P:iron coordination entity transport"/>
    <property type="evidence" value="ECO:0007669"/>
    <property type="project" value="UniProtKB-ARBA"/>
</dbReference>
<feature type="chain" id="PRO_5039472105" evidence="5">
    <location>
        <begin position="25"/>
        <end position="344"/>
    </location>
</feature>
<sequence length="344" mass="36419">MTTSRRLRLPALALAALTATALLAGCSSATEPASTAGGSADGAFPVTIDSTLGEAVIDAKPKRIVTIGQGSADTAVALGTTPVAVEEQVWGGDADAQQPWVREAIEKRGDALPTTFTVTPEIDMDAVAEAEPDLILAPQSGITQEQFDVLSQLAPTVAYPGEAWSTAWDDQIEIVGEALGQKDDAEKLIDDIRSTLGKVGEEHPEFSDLTFAYLYTGEPGTLGVFQPNEPRAAILELMGLKSDPIVAQQEVTAGTASSVLGLENADLFNDTDLIFSWFSDAEEQATIEAQPLYAQIPAVERGSDVVTYDKQFVNAASIITPLSVPWVLDEYVDLIADAATRVPR</sequence>
<feature type="signal peptide" evidence="5">
    <location>
        <begin position="1"/>
        <end position="24"/>
    </location>
</feature>
<organism evidence="7 8">
    <name type="scientific">Okibacterium fritillariae</name>
    <dbReference type="NCBI Taxonomy" id="123320"/>
    <lineage>
        <taxon>Bacteria</taxon>
        <taxon>Bacillati</taxon>
        <taxon>Actinomycetota</taxon>
        <taxon>Actinomycetes</taxon>
        <taxon>Micrococcales</taxon>
        <taxon>Microbacteriaceae</taxon>
        <taxon>Okibacterium</taxon>
    </lineage>
</organism>
<dbReference type="Pfam" id="PF01497">
    <property type="entry name" value="Peripla_BP_2"/>
    <property type="match status" value="1"/>
</dbReference>
<dbReference type="SUPFAM" id="SSF53807">
    <property type="entry name" value="Helical backbone' metal receptor"/>
    <property type="match status" value="1"/>
</dbReference>
<evidence type="ECO:0000256" key="5">
    <source>
        <dbReference type="SAM" id="SignalP"/>
    </source>
</evidence>
<evidence type="ECO:0000256" key="3">
    <source>
        <dbReference type="ARBA" id="ARBA00022448"/>
    </source>
</evidence>
<keyword evidence="3" id="KW-0813">Transport</keyword>
<dbReference type="OrthoDB" id="1846031at2"/>
<gene>
    <name evidence="7" type="ORF">SAMN06309945_2294</name>
</gene>
<accession>A0A1T5KIV8</accession>
<dbReference type="PANTHER" id="PTHR30532">
    <property type="entry name" value="IRON III DICITRATE-BINDING PERIPLASMIC PROTEIN"/>
    <property type="match status" value="1"/>
</dbReference>
<protein>
    <submittedName>
        <fullName evidence="7">Iron complex transport system substrate-binding protein</fullName>
    </submittedName>
</protein>
<dbReference type="Proteomes" id="UP000190857">
    <property type="component" value="Unassembled WGS sequence"/>
</dbReference>
<evidence type="ECO:0000256" key="4">
    <source>
        <dbReference type="ARBA" id="ARBA00022729"/>
    </source>
</evidence>
<dbReference type="Gene3D" id="3.40.50.1980">
    <property type="entry name" value="Nitrogenase molybdenum iron protein domain"/>
    <property type="match status" value="2"/>
</dbReference>
<dbReference type="STRING" id="123320.SAMN06309945_2294"/>
<dbReference type="PANTHER" id="PTHR30532:SF28">
    <property type="entry name" value="PETROBACTIN-BINDING PROTEIN YCLQ"/>
    <property type="match status" value="1"/>
</dbReference>
<dbReference type="RefSeq" id="WP_079728334.1">
    <property type="nucleotide sequence ID" value="NZ_FUZP01000002.1"/>
</dbReference>
<proteinExistence type="inferred from homology"/>
<name>A0A1T5KIV8_9MICO</name>
<feature type="domain" description="Fe/B12 periplasmic-binding" evidence="6">
    <location>
        <begin position="63"/>
        <end position="339"/>
    </location>
</feature>
<keyword evidence="4 5" id="KW-0732">Signal</keyword>
<dbReference type="PROSITE" id="PS50983">
    <property type="entry name" value="FE_B12_PBP"/>
    <property type="match status" value="1"/>
</dbReference>